<gene>
    <name evidence="6" type="ORF">LB359_20410</name>
</gene>
<reference evidence="6" key="1">
    <citation type="journal article" date="2021" name="Front Med (Lausanne)">
        <title>The Prevalence and Determinants of Fusidic Acid Resistance Among Methicillin-Resistant Staphylococcus aureus Clinical Isolates in China.</title>
        <authorList>
            <person name="Zhao H."/>
            <person name="Wang X."/>
            <person name="Wang B."/>
            <person name="Xu Y."/>
            <person name="Rao L."/>
            <person name="Wan B."/>
            <person name="Guo Y."/>
            <person name="Wu X."/>
            <person name="Yu J."/>
            <person name="Chen L."/>
            <person name="Li M."/>
            <person name="Yu F."/>
        </authorList>
    </citation>
    <scope>NUCLEOTIDE SEQUENCE</scope>
    <source>
        <strain evidence="6">NC-4</strain>
    </source>
</reference>
<evidence type="ECO:0000256" key="2">
    <source>
        <dbReference type="ARBA" id="ARBA00010657"/>
    </source>
</evidence>
<dbReference type="EMBL" id="JAIUEN010000997">
    <property type="protein sequence ID" value="MCE3364575.1"/>
    <property type="molecule type" value="Genomic_DNA"/>
</dbReference>
<reference evidence="6" key="2">
    <citation type="submission" date="2023-08" db="EMBL/GenBank/DDBJ databases">
        <authorList>
            <person name="Zhao H."/>
            <person name="Wang X."/>
        </authorList>
    </citation>
    <scope>NUCLEOTIDE SEQUENCE</scope>
    <source>
        <strain evidence="6">NC-4</strain>
    </source>
</reference>
<evidence type="ECO:0000256" key="3">
    <source>
        <dbReference type="ARBA" id="ARBA00029953"/>
    </source>
</evidence>
<evidence type="ECO:0000313" key="6">
    <source>
        <dbReference type="EMBL" id="MCE3364575.1"/>
    </source>
</evidence>
<accession>A0AAW4YDZ8</accession>
<dbReference type="GO" id="GO:0003677">
    <property type="term" value="F:DNA binding"/>
    <property type="evidence" value="ECO:0007669"/>
    <property type="project" value="InterPro"/>
</dbReference>
<protein>
    <recommendedName>
        <fullName evidence="4">Mobilization protein</fullName>
    </recommendedName>
    <alternativeName>
        <fullName evidence="3">Plasmid recombinase</fullName>
    </alternativeName>
</protein>
<feature type="non-terminal residue" evidence="6">
    <location>
        <position position="114"/>
    </location>
</feature>
<dbReference type="InterPro" id="IPR001668">
    <property type="entry name" value="Mob_Pre"/>
</dbReference>
<organism evidence="6 7">
    <name type="scientific">Staphylococcus aureus</name>
    <dbReference type="NCBI Taxonomy" id="1280"/>
    <lineage>
        <taxon>Bacteria</taxon>
        <taxon>Bacillati</taxon>
        <taxon>Bacillota</taxon>
        <taxon>Bacilli</taxon>
        <taxon>Bacillales</taxon>
        <taxon>Staphylococcaceae</taxon>
        <taxon>Staphylococcus</taxon>
    </lineage>
</organism>
<evidence type="ECO:0000256" key="4">
    <source>
        <dbReference type="ARBA" id="ARBA00031709"/>
    </source>
</evidence>
<feature type="region of interest" description="Disordered" evidence="5">
    <location>
        <begin position="30"/>
        <end position="63"/>
    </location>
</feature>
<dbReference type="Pfam" id="PF01076">
    <property type="entry name" value="Mob_Pre"/>
    <property type="match status" value="1"/>
</dbReference>
<dbReference type="AlphaFoldDB" id="A0AAW4YDZ8"/>
<dbReference type="GO" id="GO:0006310">
    <property type="term" value="P:DNA recombination"/>
    <property type="evidence" value="ECO:0007669"/>
    <property type="project" value="InterPro"/>
</dbReference>
<sequence>KALTEFQDRFNTYINKQGYDLKRGISRQLTKEKHDQVSGYKQKTEYHKQEYERESQKTDHIKQKNDKLMQEYQKSLNTLKKPINVPYEQETEKVGGLFSKEIQETGNVVISQKD</sequence>
<name>A0AAW4YDZ8_STAAU</name>
<evidence type="ECO:0000256" key="1">
    <source>
        <dbReference type="ARBA" id="ARBA00002445"/>
    </source>
</evidence>
<comment type="function">
    <text evidence="1">The interaction of the RSA site and the PRE protein may not only serves a function in plasmid maintenance, but may also contributes to the distribution of small antibiotic resistance plasmids among Gram-positive bacteria.</text>
</comment>
<evidence type="ECO:0000313" key="7">
    <source>
        <dbReference type="Proteomes" id="UP001200271"/>
    </source>
</evidence>
<comment type="caution">
    <text evidence="6">The sequence shown here is derived from an EMBL/GenBank/DDBJ whole genome shotgun (WGS) entry which is preliminary data.</text>
</comment>
<proteinExistence type="inferred from homology"/>
<feature type="non-terminal residue" evidence="6">
    <location>
        <position position="1"/>
    </location>
</feature>
<dbReference type="Proteomes" id="UP001200271">
    <property type="component" value="Unassembled WGS sequence"/>
</dbReference>
<evidence type="ECO:0000256" key="5">
    <source>
        <dbReference type="SAM" id="MobiDB-lite"/>
    </source>
</evidence>
<comment type="similarity">
    <text evidence="2">Belongs to the plasmid mobilization pre family.</text>
</comment>